<dbReference type="EMBL" id="DS114023">
    <property type="protein sequence ID" value="EAX91608.1"/>
    <property type="molecule type" value="Genomic_DNA"/>
</dbReference>
<feature type="domain" description="VWFA" evidence="2">
    <location>
        <begin position="242"/>
        <end position="413"/>
    </location>
</feature>
<reference evidence="4" key="2">
    <citation type="journal article" date="2007" name="Science">
        <title>Draft genome sequence of the sexually transmitted pathogen Trichomonas vaginalis.</title>
        <authorList>
            <person name="Carlton J.M."/>
            <person name="Hirt R.P."/>
            <person name="Silva J.C."/>
            <person name="Delcher A.L."/>
            <person name="Schatz M."/>
            <person name="Zhao Q."/>
            <person name="Wortman J.R."/>
            <person name="Bidwell S.L."/>
            <person name="Alsmark U.C.M."/>
            <person name="Besteiro S."/>
            <person name="Sicheritz-Ponten T."/>
            <person name="Noel C.J."/>
            <person name="Dacks J.B."/>
            <person name="Foster P.G."/>
            <person name="Simillion C."/>
            <person name="Van de Peer Y."/>
            <person name="Miranda-Saavedra D."/>
            <person name="Barton G.J."/>
            <person name="Westrop G.D."/>
            <person name="Mueller S."/>
            <person name="Dessi D."/>
            <person name="Fiori P.L."/>
            <person name="Ren Q."/>
            <person name="Paulsen I."/>
            <person name="Zhang H."/>
            <person name="Bastida-Corcuera F.D."/>
            <person name="Simoes-Barbosa A."/>
            <person name="Brown M.T."/>
            <person name="Hayes R.D."/>
            <person name="Mukherjee M."/>
            <person name="Okumura C.Y."/>
            <person name="Schneider R."/>
            <person name="Smith A.J."/>
            <person name="Vanacova S."/>
            <person name="Villalvazo M."/>
            <person name="Haas B.J."/>
            <person name="Pertea M."/>
            <person name="Feldblyum T.V."/>
            <person name="Utterback T.R."/>
            <person name="Shu C.L."/>
            <person name="Osoegawa K."/>
            <person name="de Jong P.J."/>
            <person name="Hrdy I."/>
            <person name="Horvathova L."/>
            <person name="Zubacova Z."/>
            <person name="Dolezal P."/>
            <person name="Malik S.B."/>
            <person name="Logsdon J.M. Jr."/>
            <person name="Henze K."/>
            <person name="Gupta A."/>
            <person name="Wang C.C."/>
            <person name="Dunne R.L."/>
            <person name="Upcroft J.A."/>
            <person name="Upcroft P."/>
            <person name="White O."/>
            <person name="Salzberg S.L."/>
            <person name="Tang P."/>
            <person name="Chiu C.-H."/>
            <person name="Lee Y.-S."/>
            <person name="Embley T.M."/>
            <person name="Coombs G.H."/>
            <person name="Mottram J.C."/>
            <person name="Tachezy J."/>
            <person name="Fraser-Liggett C.M."/>
            <person name="Johnson P.J."/>
        </authorList>
    </citation>
    <scope>NUCLEOTIDE SEQUENCE [LARGE SCALE GENOMIC DNA]</scope>
    <source>
        <strain evidence="4">G3</strain>
    </source>
</reference>
<dbReference type="PROSITE" id="PS51468">
    <property type="entry name" value="VIT"/>
    <property type="match status" value="1"/>
</dbReference>
<evidence type="ECO:0000259" key="2">
    <source>
        <dbReference type="PROSITE" id="PS50234"/>
    </source>
</evidence>
<dbReference type="SMR" id="A2FU13"/>
<dbReference type="SUPFAM" id="SSF53300">
    <property type="entry name" value="vWA-like"/>
    <property type="match status" value="1"/>
</dbReference>
<feature type="compositionally biased region" description="Polar residues" evidence="1">
    <location>
        <begin position="584"/>
        <end position="593"/>
    </location>
</feature>
<evidence type="ECO:0000256" key="1">
    <source>
        <dbReference type="SAM" id="MobiDB-lite"/>
    </source>
</evidence>
<name>A2FU13_TRIV3</name>
<dbReference type="eggNOG" id="ENOG502QRPK">
    <property type="taxonomic scope" value="Eukaryota"/>
</dbReference>
<dbReference type="SMART" id="SM00327">
    <property type="entry name" value="VWA"/>
    <property type="match status" value="1"/>
</dbReference>
<gene>
    <name evidence="4" type="ORF">TVAG_385600</name>
</gene>
<dbReference type="Proteomes" id="UP000001542">
    <property type="component" value="Unassembled WGS sequence"/>
</dbReference>
<dbReference type="AlphaFoldDB" id="A2FU13"/>
<protein>
    <submittedName>
        <fullName evidence="4">von Willebrand factor type A domain containing protein</fullName>
    </submittedName>
</protein>
<dbReference type="KEGG" id="tva:4749307"/>
<dbReference type="VEuPathDB" id="TrichDB:TVAG_385600"/>
<dbReference type="InterPro" id="IPR013694">
    <property type="entry name" value="VIT"/>
</dbReference>
<proteinExistence type="predicted"/>
<reference evidence="4" key="1">
    <citation type="submission" date="2006-10" db="EMBL/GenBank/DDBJ databases">
        <authorList>
            <person name="Amadeo P."/>
            <person name="Zhao Q."/>
            <person name="Wortman J."/>
            <person name="Fraser-Liggett C."/>
            <person name="Carlton J."/>
        </authorList>
    </citation>
    <scope>NUCLEOTIDE SEQUENCE</scope>
    <source>
        <strain evidence="4">G3</strain>
    </source>
</reference>
<dbReference type="InterPro" id="IPR036465">
    <property type="entry name" value="vWFA_dom_sf"/>
</dbReference>
<evidence type="ECO:0000313" key="4">
    <source>
        <dbReference type="EMBL" id="EAX91608.1"/>
    </source>
</evidence>
<dbReference type="Gene3D" id="3.40.50.410">
    <property type="entry name" value="von Willebrand factor, type A domain"/>
    <property type="match status" value="1"/>
</dbReference>
<dbReference type="PROSITE" id="PS50234">
    <property type="entry name" value="VWFA"/>
    <property type="match status" value="1"/>
</dbReference>
<dbReference type="Pfam" id="PF08487">
    <property type="entry name" value="VIT"/>
    <property type="match status" value="1"/>
</dbReference>
<dbReference type="Pfam" id="PF13768">
    <property type="entry name" value="VWA_3"/>
    <property type="match status" value="1"/>
</dbReference>
<accession>A2FU13</accession>
<evidence type="ECO:0000259" key="3">
    <source>
        <dbReference type="PROSITE" id="PS51468"/>
    </source>
</evidence>
<dbReference type="STRING" id="5722.A2FU13"/>
<dbReference type="OrthoDB" id="1729737at2759"/>
<dbReference type="InterPro" id="IPR002035">
    <property type="entry name" value="VWF_A"/>
</dbReference>
<dbReference type="PANTHER" id="PTHR45737:SF6">
    <property type="entry name" value="VON WILLEBRAND FACTOR A DOMAIN-CONTAINING PROTEIN 5A"/>
    <property type="match status" value="1"/>
</dbReference>
<dbReference type="VEuPathDB" id="TrichDB:TVAGG3_0504170"/>
<evidence type="ECO:0000313" key="5">
    <source>
        <dbReference type="Proteomes" id="UP000001542"/>
    </source>
</evidence>
<feature type="region of interest" description="Disordered" evidence="1">
    <location>
        <begin position="576"/>
        <end position="596"/>
    </location>
</feature>
<dbReference type="RefSeq" id="XP_001304538.1">
    <property type="nucleotide sequence ID" value="XM_001304537.1"/>
</dbReference>
<feature type="domain" description="VIT" evidence="3">
    <location>
        <begin position="1"/>
        <end position="128"/>
    </location>
</feature>
<dbReference type="PANTHER" id="PTHR45737">
    <property type="entry name" value="VON WILLEBRAND FACTOR A DOMAIN-CONTAINING PROTEIN 5A"/>
    <property type="match status" value="1"/>
</dbReference>
<organism evidence="4 5">
    <name type="scientific">Trichomonas vaginalis (strain ATCC PRA-98 / G3)</name>
    <dbReference type="NCBI Taxonomy" id="412133"/>
    <lineage>
        <taxon>Eukaryota</taxon>
        <taxon>Metamonada</taxon>
        <taxon>Parabasalia</taxon>
        <taxon>Trichomonadida</taxon>
        <taxon>Trichomonadidae</taxon>
        <taxon>Trichomonas</taxon>
    </lineage>
</organism>
<keyword evidence="5" id="KW-1185">Reference proteome</keyword>
<sequence>MLGDAIIVDDKRSLTYTGLSITGIQQDTFLSFTIKQEFVNNTGCQADIIYFMPRELRFGTYDPTFIVDEKVIKPILRSKEEAMEEFEEAKRDGYMVMIGQYAGNGLDSFGLGNIEADKKVEIQLKISFLADINEKGYIYKFPLTYKNQEGRVTYAIPNNFEFSTTIKTMKELKNVHVTANGTMNIVDGHNATFVTKIPPKEDAIIIETLIKDEDKNIAVSSDGYISISTYPQFEGKVEQKSEFYFIIDCSGSMSGSRIGNAKFCLNILIHSLPIGCRFSIIQFGDSYKETVSICDYSNRNVRNAMSAIAGINADMGGTDILSPLEYVFKKKLEKGFIRKIFLLTDGEVNNSDEICSKAQLERENNRIFAIGLGSGADPGLIKNVSIKNGGNYVLIADEYNMNNMIVELMKSAISPSLTNISIQGESDQTEMWPTPCPPLIARNPQSFFIKSSYLENILISGYNQSKEICLTIPVSKCNDNLGMKQLFSRYIIDDIETEIFSDTSVMKYGLCIIRFNYPDLRNKCIEYSLASGVLSQFTSYIGVNYQSDLDMRINYDSYIHRGMMFSVAPDPPNLNPRQFKSKASKPSQKSNPPICNIKKDENKDDGILASTLSVLKSFFPRTGESSEETSPDALIFDQNVDGSWDYFVNVNTKIEHKYGRNVAATVAAVSYIRRTFKDDLTQYSLMISKALSFLQNIDKNVDWEDIINK</sequence>
<dbReference type="InParanoid" id="A2FU13"/>